<sequence length="515" mass="55580">MIPSIGHRKPALSSGVVKGSKVTDYPSTVSYIGYHAATAPGHPAIIEGGRGVSYRDFYRDIGKMAGALADFGIGPGDMVAIEITGFYRHWVMLLACEVLGAGTLSFNQSEVDALGRHFRLMDRVICSSALNSEAFEAANEPGYTEQAPKVHVTDQEWLSAVAQRAVVDISPSVRLGADAPARIVKSYGTMGMLQLMVHTGRVHDFWLRQFRFRTTMDRNARYLLTAGFGIQAFHVHATSCIRMGGTCVCGNPNELAQDIGRYGITHATFMPNQLEQLLAAQGEEHLKPRLRQVFTIGAPAAKQVRARARQILVDEISESYGTNEAGGICSMDDDGVGAAFPGVEVEAVGADGNACFGSQGQIRVKSAGVVDGYLGDPETTARMFRDGWFYPGDIGVLYDRHRLTLAGRIEDFLEIDGTKYSLNVLEKALIDALPAKDICLLAGGGPDVALTLLVLTESPEDTARIRQEAQSLLPPGVDRITVIEARKIPRGTDGTVQRAKLGWQLQQALTGNASD</sequence>
<dbReference type="InterPro" id="IPR000873">
    <property type="entry name" value="AMP-dep_synth/lig_dom"/>
</dbReference>
<dbReference type="GO" id="GO:0016405">
    <property type="term" value="F:CoA-ligase activity"/>
    <property type="evidence" value="ECO:0007669"/>
    <property type="project" value="TreeGrafter"/>
</dbReference>
<dbReference type="SUPFAM" id="SSF56801">
    <property type="entry name" value="Acetyl-CoA synthetase-like"/>
    <property type="match status" value="1"/>
</dbReference>
<evidence type="ECO:0000259" key="1">
    <source>
        <dbReference type="Pfam" id="PF00501"/>
    </source>
</evidence>
<comment type="caution">
    <text evidence="2">The sequence shown here is derived from an EMBL/GenBank/DDBJ whole genome shotgun (WGS) entry which is preliminary data.</text>
</comment>
<gene>
    <name evidence="2" type="ORF">EOI86_13790</name>
</gene>
<dbReference type="PANTHER" id="PTHR24096">
    <property type="entry name" value="LONG-CHAIN-FATTY-ACID--COA LIGASE"/>
    <property type="match status" value="1"/>
</dbReference>
<proteinExistence type="predicted"/>
<feature type="domain" description="AMP-dependent synthetase/ligase" evidence="1">
    <location>
        <begin position="35"/>
        <end position="374"/>
    </location>
</feature>
<dbReference type="Pfam" id="PF00501">
    <property type="entry name" value="AMP-binding"/>
    <property type="match status" value="1"/>
</dbReference>
<evidence type="ECO:0000313" key="3">
    <source>
        <dbReference type="Proteomes" id="UP000287447"/>
    </source>
</evidence>
<keyword evidence="3" id="KW-1185">Reference proteome</keyword>
<dbReference type="InterPro" id="IPR042099">
    <property type="entry name" value="ANL_N_sf"/>
</dbReference>
<keyword evidence="2" id="KW-0436">Ligase</keyword>
<protein>
    <submittedName>
        <fullName evidence="2">Long-chain fatty acid--CoA ligase</fullName>
    </submittedName>
</protein>
<dbReference type="Proteomes" id="UP000287447">
    <property type="component" value="Unassembled WGS sequence"/>
</dbReference>
<dbReference type="AlphaFoldDB" id="A0A3S2W952"/>
<accession>A0A3S2W952</accession>
<evidence type="ECO:0000313" key="2">
    <source>
        <dbReference type="EMBL" id="RVU36282.1"/>
    </source>
</evidence>
<dbReference type="Gene3D" id="3.40.50.12780">
    <property type="entry name" value="N-terminal domain of ligase-like"/>
    <property type="match status" value="1"/>
</dbReference>
<dbReference type="EMBL" id="SADE01000002">
    <property type="protein sequence ID" value="RVU36282.1"/>
    <property type="molecule type" value="Genomic_DNA"/>
</dbReference>
<organism evidence="2 3">
    <name type="scientific">Hwanghaeella grinnelliae</name>
    <dbReference type="NCBI Taxonomy" id="2500179"/>
    <lineage>
        <taxon>Bacteria</taxon>
        <taxon>Pseudomonadati</taxon>
        <taxon>Pseudomonadota</taxon>
        <taxon>Alphaproteobacteria</taxon>
        <taxon>Rhodospirillales</taxon>
        <taxon>Rhodospirillaceae</taxon>
        <taxon>Hwanghaeella</taxon>
    </lineage>
</organism>
<name>A0A3S2W952_9PROT</name>
<reference evidence="3" key="1">
    <citation type="submission" date="2019-01" db="EMBL/GenBank/DDBJ databases">
        <title>Gri0909 isolated from a small marine red alga.</title>
        <authorList>
            <person name="Kim J."/>
            <person name="Jeong S.E."/>
            <person name="Jeon C.O."/>
        </authorList>
    </citation>
    <scope>NUCLEOTIDE SEQUENCE [LARGE SCALE GENOMIC DNA]</scope>
    <source>
        <strain evidence="3">Gri0909</strain>
    </source>
</reference>